<dbReference type="EMBL" id="BSQG01000009">
    <property type="protein sequence ID" value="GLU49816.1"/>
    <property type="molecule type" value="Genomic_DNA"/>
</dbReference>
<proteinExistence type="predicted"/>
<evidence type="ECO:0000259" key="2">
    <source>
        <dbReference type="Pfam" id="PF14016"/>
    </source>
</evidence>
<feature type="domain" description="DUF4232" evidence="2">
    <location>
        <begin position="80"/>
        <end position="211"/>
    </location>
</feature>
<reference evidence="3" key="1">
    <citation type="submission" date="2023-02" db="EMBL/GenBank/DDBJ databases">
        <title>Nocardiopsis ansamitocini NBRC 112285.</title>
        <authorList>
            <person name="Ichikawa N."/>
            <person name="Sato H."/>
            <person name="Tonouchi N."/>
        </authorList>
    </citation>
    <scope>NUCLEOTIDE SEQUENCE</scope>
    <source>
        <strain evidence="3">NBRC 112285</strain>
    </source>
</reference>
<name>A0A9W6UID1_9ACTN</name>
<accession>A0A9W6UID1</accession>
<dbReference type="Proteomes" id="UP001165092">
    <property type="component" value="Unassembled WGS sequence"/>
</dbReference>
<evidence type="ECO:0000256" key="1">
    <source>
        <dbReference type="SAM" id="MobiDB-lite"/>
    </source>
</evidence>
<gene>
    <name evidence="3" type="ORF">Nans01_41670</name>
</gene>
<dbReference type="RefSeq" id="WP_285761355.1">
    <property type="nucleotide sequence ID" value="NZ_BSQG01000009.1"/>
</dbReference>
<sequence>MTVTTETNPSPTGGRHRWAVGLAVPVLVLVGACGTTMPEEGAAQSTAAAAPSTATTPTGQQDGTPASSEPGQEDAAASACTSADVAIELGGGDAGAGSVNRDIVVTDTGATDCTLNGYPGLAWVDADGNQIGGSAERDGSDHSVVTLSPGDSATASYRQANPLNFPKEECDPTDAAGLQVILPETDEPFFVRVDDATACAGDVGAPQVRPFVAG</sequence>
<feature type="region of interest" description="Disordered" evidence="1">
    <location>
        <begin position="41"/>
        <end position="77"/>
    </location>
</feature>
<evidence type="ECO:0000313" key="4">
    <source>
        <dbReference type="Proteomes" id="UP001165092"/>
    </source>
</evidence>
<dbReference type="AlphaFoldDB" id="A0A9W6UID1"/>
<dbReference type="InterPro" id="IPR025326">
    <property type="entry name" value="DUF4232"/>
</dbReference>
<protein>
    <recommendedName>
        <fullName evidence="2">DUF4232 domain-containing protein</fullName>
    </recommendedName>
</protein>
<comment type="caution">
    <text evidence="3">The sequence shown here is derived from an EMBL/GenBank/DDBJ whole genome shotgun (WGS) entry which is preliminary data.</text>
</comment>
<feature type="compositionally biased region" description="Low complexity" evidence="1">
    <location>
        <begin position="41"/>
        <end position="60"/>
    </location>
</feature>
<evidence type="ECO:0000313" key="3">
    <source>
        <dbReference type="EMBL" id="GLU49816.1"/>
    </source>
</evidence>
<feature type="compositionally biased region" description="Polar residues" evidence="1">
    <location>
        <begin position="61"/>
        <end position="70"/>
    </location>
</feature>
<keyword evidence="4" id="KW-1185">Reference proteome</keyword>
<organism evidence="3 4">
    <name type="scientific">Nocardiopsis ansamitocini</name>
    <dbReference type="NCBI Taxonomy" id="1670832"/>
    <lineage>
        <taxon>Bacteria</taxon>
        <taxon>Bacillati</taxon>
        <taxon>Actinomycetota</taxon>
        <taxon>Actinomycetes</taxon>
        <taxon>Streptosporangiales</taxon>
        <taxon>Nocardiopsidaceae</taxon>
        <taxon>Nocardiopsis</taxon>
    </lineage>
</organism>
<dbReference type="Pfam" id="PF14016">
    <property type="entry name" value="DUF4232"/>
    <property type="match status" value="1"/>
</dbReference>